<dbReference type="PATRIC" id="fig|123899.6.peg.956"/>
<evidence type="ECO:0000313" key="4">
    <source>
        <dbReference type="Proteomes" id="UP000076825"/>
    </source>
</evidence>
<dbReference type="RefSeq" id="WP_063491630.1">
    <property type="nucleotide sequence ID" value="NZ_CP016340.1"/>
</dbReference>
<reference evidence="3 4" key="1">
    <citation type="submission" date="2016-04" db="EMBL/GenBank/DDBJ databases">
        <authorList>
            <consortium name="Pathogen Informatics"/>
        </authorList>
    </citation>
    <scope>NUCLEOTIDE SEQUENCE [LARGE SCALE GENOMIC DNA]</scope>
    <source>
        <strain evidence="3 4">H044680328</strain>
    </source>
</reference>
<gene>
    <name evidence="3" type="ORF">SAMEA3906487_00978</name>
</gene>
<dbReference type="EMBL" id="LT546645">
    <property type="protein sequence ID" value="SAI67922.1"/>
    <property type="molecule type" value="Genomic_DNA"/>
</dbReference>
<keyword evidence="1" id="KW-0732">Signal</keyword>
<name>A0A157MD69_9BORD</name>
<feature type="chain" id="PRO_5009816506" evidence="1">
    <location>
        <begin position="26"/>
        <end position="901"/>
    </location>
</feature>
<protein>
    <submittedName>
        <fullName evidence="3">Autotransporter</fullName>
        <ecNumber evidence="3">3.4.21.-</ecNumber>
    </submittedName>
</protein>
<dbReference type="Pfam" id="PF03797">
    <property type="entry name" value="Autotransporter"/>
    <property type="match status" value="1"/>
</dbReference>
<dbReference type="EC" id="3.4.21.-" evidence="3"/>
<dbReference type="eggNOG" id="COG4625">
    <property type="taxonomic scope" value="Bacteria"/>
</dbReference>
<dbReference type="KEGG" id="btrm:SAMEA390648700978"/>
<feature type="signal peptide" evidence="1">
    <location>
        <begin position="1"/>
        <end position="25"/>
    </location>
</feature>
<dbReference type="STRING" id="123899.SAMEA3906487_00978"/>
<keyword evidence="4" id="KW-1185">Reference proteome</keyword>
<dbReference type="InterPro" id="IPR036709">
    <property type="entry name" value="Autotransporte_beta_dom_sf"/>
</dbReference>
<accession>A0A157MD69</accession>
<dbReference type="NCBIfam" id="TIGR01414">
    <property type="entry name" value="autotrans_barl"/>
    <property type="match status" value="1"/>
</dbReference>
<dbReference type="InterPro" id="IPR006315">
    <property type="entry name" value="OM_autotransptr_brl_dom"/>
</dbReference>
<organism evidence="3 4">
    <name type="scientific">Bordetella trematum</name>
    <dbReference type="NCBI Taxonomy" id="123899"/>
    <lineage>
        <taxon>Bacteria</taxon>
        <taxon>Pseudomonadati</taxon>
        <taxon>Pseudomonadota</taxon>
        <taxon>Betaproteobacteria</taxon>
        <taxon>Burkholderiales</taxon>
        <taxon>Alcaligenaceae</taxon>
        <taxon>Bordetella</taxon>
    </lineage>
</organism>
<dbReference type="AlphaFoldDB" id="A0A157MD69"/>
<evidence type="ECO:0000256" key="1">
    <source>
        <dbReference type="SAM" id="SignalP"/>
    </source>
</evidence>
<evidence type="ECO:0000313" key="3">
    <source>
        <dbReference type="EMBL" id="SAI67922.1"/>
    </source>
</evidence>
<dbReference type="Proteomes" id="UP000076825">
    <property type="component" value="Chromosome 1"/>
</dbReference>
<dbReference type="SMART" id="SM00869">
    <property type="entry name" value="Autotransporter"/>
    <property type="match status" value="1"/>
</dbReference>
<proteinExistence type="predicted"/>
<evidence type="ECO:0000259" key="2">
    <source>
        <dbReference type="PROSITE" id="PS51208"/>
    </source>
</evidence>
<dbReference type="Gene3D" id="2.40.128.130">
    <property type="entry name" value="Autotransporter beta-domain"/>
    <property type="match status" value="1"/>
</dbReference>
<dbReference type="OrthoDB" id="5760545at2"/>
<sequence length="901" mass="93142">MPLAPAFPLKPLVWLMLSLPLAATAQERVTTAETEEKTLNSTNEKIESGDHTYQTLTLKNGTLNILGGAKVRSIGAFKITDSSHGASTLSLSGAGSKLAVEGETTVAGSADAGARPAALLVQNGATLDLSHKTASFSNSALTVDGKDSELLFSTAGIKLNASTLKVSNEGVVTHAGEAVDSQGVITLEGTGLNQILVERGGSLYATKLTGGDNTKARIVLKQGATLTVGQDKNPEDESVSLKDLDLHISGADSKLVSLRLKASGKAMIVLEDGGTLQLNKTLTLSGENATLVIGGRQAAAAPGILITDEEGSHTGNDGIKFEHDGGKQKLIFNHLDTSGQYRFTAKIDGKAAIEQKAGYTVLAGQTLTGATTVTGGTLALEQTTLTGDLSVGQGGTLLSGSGKLGNTTINKGGSLVVGATPADVNGTFTLAPGALLAVTLDGRQTPQLKASGAAKINDATLSVTARGDFELGQPYTVLESPTLTGTFKSVQTHSAGAFLASTVGYTSKTATVTLHKKASFDAVASTGNARSAGRGLESLNQNDPLYRHVLTLAEGPAPQVLQQLSGDSLTSVASALQGMAAASPQSALPMKFLRANLNAGLLPGAALAQSSGGLPASALPSSAALPMWAEVTGIWQRENARQGNPEVRANTGGVFIGTDRAISPQWRLGAAVGLTHTGVQVSSRSAKAAIDNYSASLYGARHWDTGRGQLNLILGTAYTWHDINTRRDMARAGLPATLRAHHGASTWQLFTELSHFMPLSPRASLEPYAGLSWSNLRTRAFNETGGIAALQGQAQSQSNLSTTLGLRGIWNTEVGSKAAALRANVGWRLMTGDLTPRNTLAFNGGQPFTVAGNGIARNAVLVELGGDLALNRRATLGLDYGGEFGAGSQQHRATLRARWAF</sequence>
<dbReference type="SUPFAM" id="SSF103515">
    <property type="entry name" value="Autotransporter"/>
    <property type="match status" value="1"/>
</dbReference>
<dbReference type="GO" id="GO:0019867">
    <property type="term" value="C:outer membrane"/>
    <property type="evidence" value="ECO:0007669"/>
    <property type="project" value="InterPro"/>
</dbReference>
<keyword evidence="3" id="KW-0378">Hydrolase</keyword>
<feature type="domain" description="Autotransporter" evidence="2">
    <location>
        <begin position="620"/>
        <end position="901"/>
    </location>
</feature>
<dbReference type="GeneID" id="56587617"/>
<dbReference type="InterPro" id="IPR005546">
    <property type="entry name" value="Autotransporte_beta"/>
</dbReference>
<dbReference type="PROSITE" id="PS51208">
    <property type="entry name" value="AUTOTRANSPORTER"/>
    <property type="match status" value="1"/>
</dbReference>
<dbReference type="GO" id="GO:0016787">
    <property type="term" value="F:hydrolase activity"/>
    <property type="evidence" value="ECO:0007669"/>
    <property type="project" value="UniProtKB-KW"/>
</dbReference>